<feature type="domain" description="G-protein coupled receptors family 1 profile" evidence="14">
    <location>
        <begin position="66"/>
        <end position="555"/>
    </location>
</feature>
<dbReference type="EMBL" id="JAFNEN010000455">
    <property type="protein sequence ID" value="KAG8182654.1"/>
    <property type="molecule type" value="Genomic_DNA"/>
</dbReference>
<comment type="caution">
    <text evidence="15">The sequence shown here is derived from an EMBL/GenBank/DDBJ whole genome shotgun (WGS) entry which is preliminary data.</text>
</comment>
<keyword evidence="4 11" id="KW-0812">Transmembrane</keyword>
<dbReference type="PANTHER" id="PTHR24248:SF174">
    <property type="entry name" value="TYRAMINE_OCTOPAMINE RECEPTOR"/>
    <property type="match status" value="1"/>
</dbReference>
<keyword evidence="10 11" id="KW-0807">Transducer</keyword>
<comment type="subcellular location">
    <subcellularLocation>
        <location evidence="1">Cell membrane</location>
        <topology evidence="1">Multi-pass membrane protein</topology>
    </subcellularLocation>
</comment>
<gene>
    <name evidence="15" type="ORF">JTE90_022477</name>
</gene>
<feature type="region of interest" description="Disordered" evidence="12">
    <location>
        <begin position="319"/>
        <end position="380"/>
    </location>
</feature>
<keyword evidence="6 11" id="KW-0297">G-protein coupled receptor</keyword>
<dbReference type="SMART" id="SM01381">
    <property type="entry name" value="7TM_GPCR_Srsx"/>
    <property type="match status" value="1"/>
</dbReference>
<dbReference type="Proteomes" id="UP000827092">
    <property type="component" value="Unassembled WGS sequence"/>
</dbReference>
<keyword evidence="3" id="KW-1003">Cell membrane</keyword>
<dbReference type="Gene3D" id="1.20.1070.10">
    <property type="entry name" value="Rhodopsin 7-helix transmembrane proteins"/>
    <property type="match status" value="2"/>
</dbReference>
<keyword evidence="16" id="KW-1185">Reference proteome</keyword>
<evidence type="ECO:0000256" key="7">
    <source>
        <dbReference type="ARBA" id="ARBA00023136"/>
    </source>
</evidence>
<evidence type="ECO:0000256" key="1">
    <source>
        <dbReference type="ARBA" id="ARBA00004651"/>
    </source>
</evidence>
<dbReference type="GO" id="GO:0005886">
    <property type="term" value="C:plasma membrane"/>
    <property type="evidence" value="ECO:0007669"/>
    <property type="project" value="UniProtKB-SubCell"/>
</dbReference>
<dbReference type="AlphaFoldDB" id="A0AAV6UF81"/>
<dbReference type="InterPro" id="IPR000276">
    <property type="entry name" value="GPCR_Rhodpsn"/>
</dbReference>
<dbReference type="GO" id="GO:0004930">
    <property type="term" value="F:G protein-coupled receptor activity"/>
    <property type="evidence" value="ECO:0007669"/>
    <property type="project" value="UniProtKB-KW"/>
</dbReference>
<dbReference type="PROSITE" id="PS00237">
    <property type="entry name" value="G_PROTEIN_RECEP_F1_1"/>
    <property type="match status" value="1"/>
</dbReference>
<dbReference type="PRINTS" id="PR00237">
    <property type="entry name" value="GPCRRHODOPSN"/>
</dbReference>
<evidence type="ECO:0000256" key="2">
    <source>
        <dbReference type="ARBA" id="ARBA00010663"/>
    </source>
</evidence>
<feature type="transmembrane region" description="Helical" evidence="13">
    <location>
        <begin position="503"/>
        <end position="523"/>
    </location>
</feature>
<accession>A0AAV6UF81</accession>
<feature type="region of interest" description="Disordered" evidence="12">
    <location>
        <begin position="440"/>
        <end position="462"/>
    </location>
</feature>
<evidence type="ECO:0000259" key="14">
    <source>
        <dbReference type="PROSITE" id="PS50262"/>
    </source>
</evidence>
<comment type="similarity">
    <text evidence="2 11">Belongs to the G-protein coupled receptor 1 family.</text>
</comment>
<feature type="transmembrane region" description="Helical" evidence="13">
    <location>
        <begin position="535"/>
        <end position="558"/>
    </location>
</feature>
<evidence type="ECO:0000256" key="6">
    <source>
        <dbReference type="ARBA" id="ARBA00023040"/>
    </source>
</evidence>
<sequence length="609" mass="67759">MAVSSENDELFWTMASTSISSDIIFDLPTNNPNVCPSWFNPEVLNNAKNISIIIILGLINVIVIVGNLLVAIAVFASAKLHTATNYLIVSLAVSDLLVGLAVLPYSISLEVLEFWIFGEIWCQAWLAVDVCLCTASILNLCAISIDRYLAITRPVHYRSIMSNSRLKLLIFAVWALAIIICFPPLVGWNDRVQDREDVTHLESVPAYGDMNKSHLSSQYFTDTRSFYYDTLKFIPTNYTDDIFGSNSSGILDEMKFVGRNVTSRRCPKPQCALITNKGYVIYSALGSFYIPMFVMLFFYYRIYVVALKTSRALDRGFRTAKSGKNKSSSTSGQEGSGGSEVTLRIHRGRPTSESVCSSRSVSNAASSSAANSNRRPGDILVPRRIPTVVYTHARDSNSPRCFREDSTKQVVSTRAALAEECSPAPASRFSRARSATMACGSSNPVFQRPSTSSDPTPMDRLTVEGTVEPRNGRTGHSIFSRSHKQKARWHAKRFRTEAKATKTVGIIVGGFILCWLPFFTVYLTMGFCEPCIPELLFKVFFYLGYCNSALNPIIYGIISKDFRFAFKNILCRCTLNDDSVSSLIRHIHMPTYLEEETAAHQEGETSSQT</sequence>
<name>A0AAV6UF81_9ARAC</name>
<organism evidence="15 16">
    <name type="scientific">Oedothorax gibbosus</name>
    <dbReference type="NCBI Taxonomy" id="931172"/>
    <lineage>
        <taxon>Eukaryota</taxon>
        <taxon>Metazoa</taxon>
        <taxon>Ecdysozoa</taxon>
        <taxon>Arthropoda</taxon>
        <taxon>Chelicerata</taxon>
        <taxon>Arachnida</taxon>
        <taxon>Araneae</taxon>
        <taxon>Araneomorphae</taxon>
        <taxon>Entelegynae</taxon>
        <taxon>Araneoidea</taxon>
        <taxon>Linyphiidae</taxon>
        <taxon>Erigoninae</taxon>
        <taxon>Oedothorax</taxon>
    </lineage>
</organism>
<dbReference type="PROSITE" id="PS50262">
    <property type="entry name" value="G_PROTEIN_RECEP_F1_2"/>
    <property type="match status" value="1"/>
</dbReference>
<protein>
    <recommendedName>
        <fullName evidence="14">G-protein coupled receptors family 1 profile domain-containing protein</fullName>
    </recommendedName>
</protein>
<keyword evidence="5 13" id="KW-1133">Transmembrane helix</keyword>
<keyword evidence="9" id="KW-0325">Glycoprotein</keyword>
<evidence type="ECO:0000256" key="9">
    <source>
        <dbReference type="ARBA" id="ARBA00023180"/>
    </source>
</evidence>
<evidence type="ECO:0000256" key="4">
    <source>
        <dbReference type="ARBA" id="ARBA00022692"/>
    </source>
</evidence>
<feature type="compositionally biased region" description="Low complexity" evidence="12">
    <location>
        <begin position="352"/>
        <end position="374"/>
    </location>
</feature>
<dbReference type="Pfam" id="PF00001">
    <property type="entry name" value="7tm_1"/>
    <property type="match status" value="2"/>
</dbReference>
<evidence type="ECO:0000256" key="5">
    <source>
        <dbReference type="ARBA" id="ARBA00022989"/>
    </source>
</evidence>
<keyword evidence="7 13" id="KW-0472">Membrane</keyword>
<evidence type="ECO:0000256" key="3">
    <source>
        <dbReference type="ARBA" id="ARBA00022475"/>
    </source>
</evidence>
<evidence type="ECO:0000313" key="16">
    <source>
        <dbReference type="Proteomes" id="UP000827092"/>
    </source>
</evidence>
<proteinExistence type="inferred from homology"/>
<evidence type="ECO:0000256" key="10">
    <source>
        <dbReference type="ARBA" id="ARBA00023224"/>
    </source>
</evidence>
<dbReference type="PANTHER" id="PTHR24248">
    <property type="entry name" value="ADRENERGIC RECEPTOR-RELATED G-PROTEIN COUPLED RECEPTOR"/>
    <property type="match status" value="1"/>
</dbReference>
<feature type="transmembrane region" description="Helical" evidence="13">
    <location>
        <begin position="166"/>
        <end position="186"/>
    </location>
</feature>
<evidence type="ECO:0000256" key="11">
    <source>
        <dbReference type="RuleBase" id="RU000688"/>
    </source>
</evidence>
<feature type="transmembrane region" description="Helical" evidence="13">
    <location>
        <begin position="50"/>
        <end position="74"/>
    </location>
</feature>
<feature type="transmembrane region" description="Helical" evidence="13">
    <location>
        <begin position="86"/>
        <end position="105"/>
    </location>
</feature>
<dbReference type="SUPFAM" id="SSF81321">
    <property type="entry name" value="Family A G protein-coupled receptor-like"/>
    <property type="match status" value="1"/>
</dbReference>
<keyword evidence="8 11" id="KW-0675">Receptor</keyword>
<evidence type="ECO:0000256" key="8">
    <source>
        <dbReference type="ARBA" id="ARBA00023170"/>
    </source>
</evidence>
<feature type="transmembrane region" description="Helical" evidence="13">
    <location>
        <begin position="125"/>
        <end position="145"/>
    </location>
</feature>
<evidence type="ECO:0000313" key="15">
    <source>
        <dbReference type="EMBL" id="KAG8182654.1"/>
    </source>
</evidence>
<dbReference type="CDD" id="cd15063">
    <property type="entry name" value="7tmA_Octopamine_R"/>
    <property type="match status" value="1"/>
</dbReference>
<evidence type="ECO:0000256" key="13">
    <source>
        <dbReference type="SAM" id="Phobius"/>
    </source>
</evidence>
<feature type="transmembrane region" description="Helical" evidence="13">
    <location>
        <begin position="279"/>
        <end position="300"/>
    </location>
</feature>
<feature type="compositionally biased region" description="Polar residues" evidence="12">
    <location>
        <begin position="440"/>
        <end position="455"/>
    </location>
</feature>
<reference evidence="15 16" key="1">
    <citation type="journal article" date="2022" name="Nat. Ecol. Evol.">
        <title>A masculinizing supergene underlies an exaggerated male reproductive morph in a spider.</title>
        <authorList>
            <person name="Hendrickx F."/>
            <person name="De Corte Z."/>
            <person name="Sonet G."/>
            <person name="Van Belleghem S.M."/>
            <person name="Kostlbacher S."/>
            <person name="Vangestel C."/>
        </authorList>
    </citation>
    <scope>NUCLEOTIDE SEQUENCE [LARGE SCALE GENOMIC DNA]</scope>
    <source>
        <strain evidence="15">W744_W776</strain>
    </source>
</reference>
<dbReference type="InterPro" id="IPR017452">
    <property type="entry name" value="GPCR_Rhodpsn_7TM"/>
</dbReference>
<evidence type="ECO:0000256" key="12">
    <source>
        <dbReference type="SAM" id="MobiDB-lite"/>
    </source>
</evidence>